<evidence type="ECO:0000313" key="3">
    <source>
        <dbReference type="EMBL" id="SDF43028.1"/>
    </source>
</evidence>
<dbReference type="OrthoDB" id="9781034at2"/>
<dbReference type="PANTHER" id="PTHR43031:SF1">
    <property type="entry name" value="PYRIDINE NUCLEOTIDE-DISULPHIDE OXIDOREDUCTASE"/>
    <property type="match status" value="1"/>
</dbReference>
<dbReference type="SUPFAM" id="SSF52821">
    <property type="entry name" value="Rhodanese/Cell cycle control phosphatase"/>
    <property type="match status" value="1"/>
</dbReference>
<dbReference type="InterPro" id="IPR050229">
    <property type="entry name" value="GlpE_sulfurtransferase"/>
</dbReference>
<proteinExistence type="predicted"/>
<evidence type="ECO:0000256" key="1">
    <source>
        <dbReference type="SAM" id="SignalP"/>
    </source>
</evidence>
<feature type="chain" id="PRO_5010230658" evidence="1">
    <location>
        <begin position="24"/>
        <end position="141"/>
    </location>
</feature>
<name>A0A1G7L0L2_9RHOB</name>
<dbReference type="Gene3D" id="3.40.250.10">
    <property type="entry name" value="Rhodanese-like domain"/>
    <property type="match status" value="1"/>
</dbReference>
<protein>
    <submittedName>
        <fullName evidence="3">Rhodanese-related sulfurtransferase</fullName>
    </submittedName>
</protein>
<accession>A0A1G7L0L2</accession>
<dbReference type="PROSITE" id="PS50206">
    <property type="entry name" value="RHODANESE_3"/>
    <property type="match status" value="1"/>
</dbReference>
<dbReference type="InterPro" id="IPR001763">
    <property type="entry name" value="Rhodanese-like_dom"/>
</dbReference>
<evidence type="ECO:0000313" key="4">
    <source>
        <dbReference type="Proteomes" id="UP000182284"/>
    </source>
</evidence>
<dbReference type="SMART" id="SM00450">
    <property type="entry name" value="RHOD"/>
    <property type="match status" value="1"/>
</dbReference>
<dbReference type="PANTHER" id="PTHR43031">
    <property type="entry name" value="FAD-DEPENDENT OXIDOREDUCTASE"/>
    <property type="match status" value="1"/>
</dbReference>
<feature type="domain" description="Rhodanese" evidence="2">
    <location>
        <begin position="54"/>
        <end position="138"/>
    </location>
</feature>
<evidence type="ECO:0000259" key="2">
    <source>
        <dbReference type="PROSITE" id="PS50206"/>
    </source>
</evidence>
<gene>
    <name evidence="3" type="ORF">SAMN04488117_104119</name>
</gene>
<keyword evidence="3" id="KW-0808">Transferase</keyword>
<dbReference type="RefSeq" id="WP_074643890.1">
    <property type="nucleotide sequence ID" value="NZ_FNBL01000004.1"/>
</dbReference>
<dbReference type="Proteomes" id="UP000182284">
    <property type="component" value="Unassembled WGS sequence"/>
</dbReference>
<reference evidence="3 4" key="1">
    <citation type="submission" date="2016-10" db="EMBL/GenBank/DDBJ databases">
        <authorList>
            <person name="de Groot N.N."/>
        </authorList>
    </citation>
    <scope>NUCLEOTIDE SEQUENCE [LARGE SCALE GENOMIC DNA]</scope>
    <source>
        <strain evidence="3 4">DSM 27375</strain>
    </source>
</reference>
<dbReference type="CDD" id="cd00158">
    <property type="entry name" value="RHOD"/>
    <property type="match status" value="1"/>
</dbReference>
<dbReference type="AlphaFoldDB" id="A0A1G7L0L2"/>
<dbReference type="GO" id="GO:0016740">
    <property type="term" value="F:transferase activity"/>
    <property type="evidence" value="ECO:0007669"/>
    <property type="project" value="UniProtKB-KW"/>
</dbReference>
<sequence>MKLKHLLLATTVAFGLNAVPAVAQDTAIDAMQEYLMFSDYEAGIILPQQLDQTVFETALFVDTRDAGQFEEDTIPGAVNIEWREVLDRIEEIPEDRMTILFCNTGSLSAQAAFALRVAGRSNVVVMQTGFTGWQQDAAYKP</sequence>
<feature type="signal peptide" evidence="1">
    <location>
        <begin position="1"/>
        <end position="23"/>
    </location>
</feature>
<dbReference type="Pfam" id="PF00581">
    <property type="entry name" value="Rhodanese"/>
    <property type="match status" value="1"/>
</dbReference>
<dbReference type="EMBL" id="FNBL01000004">
    <property type="protein sequence ID" value="SDF43028.1"/>
    <property type="molecule type" value="Genomic_DNA"/>
</dbReference>
<keyword evidence="1" id="KW-0732">Signal</keyword>
<dbReference type="InterPro" id="IPR036873">
    <property type="entry name" value="Rhodanese-like_dom_sf"/>
</dbReference>
<organism evidence="3 4">
    <name type="scientific">Celeribacter baekdonensis</name>
    <dbReference type="NCBI Taxonomy" id="875171"/>
    <lineage>
        <taxon>Bacteria</taxon>
        <taxon>Pseudomonadati</taxon>
        <taxon>Pseudomonadota</taxon>
        <taxon>Alphaproteobacteria</taxon>
        <taxon>Rhodobacterales</taxon>
        <taxon>Roseobacteraceae</taxon>
        <taxon>Celeribacter</taxon>
    </lineage>
</organism>